<feature type="domain" description="OmpA-like" evidence="8">
    <location>
        <begin position="2947"/>
        <end position="3065"/>
    </location>
</feature>
<keyword evidence="5" id="KW-0472">Membrane</keyword>
<feature type="domain" description="Ig-like" evidence="7">
    <location>
        <begin position="876"/>
        <end position="1001"/>
    </location>
</feature>
<dbReference type="Gene3D" id="2.60.40.10">
    <property type="entry name" value="Immunoglobulins"/>
    <property type="match status" value="20"/>
</dbReference>
<dbReference type="Gene3D" id="3.30.1330.60">
    <property type="entry name" value="OmpA-like domain"/>
    <property type="match status" value="1"/>
</dbReference>
<proteinExistence type="predicted"/>
<evidence type="ECO:0000313" key="9">
    <source>
        <dbReference type="EMBL" id="NMO20818.1"/>
    </source>
</evidence>
<organism evidence="9 10">
    <name type="scientific">Pyxidicoccus fallax</name>
    <dbReference type="NCBI Taxonomy" id="394095"/>
    <lineage>
        <taxon>Bacteria</taxon>
        <taxon>Pseudomonadati</taxon>
        <taxon>Myxococcota</taxon>
        <taxon>Myxococcia</taxon>
        <taxon>Myxococcales</taxon>
        <taxon>Cystobacterineae</taxon>
        <taxon>Myxococcaceae</taxon>
        <taxon>Pyxidicoccus</taxon>
    </lineage>
</organism>
<evidence type="ECO:0000259" key="8">
    <source>
        <dbReference type="PROSITE" id="PS51123"/>
    </source>
</evidence>
<keyword evidence="3" id="KW-0732">Signal</keyword>
<accession>A0A848LS83</accession>
<dbReference type="InterPro" id="IPR006665">
    <property type="entry name" value="OmpA-like"/>
</dbReference>
<dbReference type="Pfam" id="PF19077">
    <property type="entry name" value="Big_13"/>
    <property type="match status" value="5"/>
</dbReference>
<dbReference type="PROSITE" id="PS50835">
    <property type="entry name" value="IG_LIKE"/>
    <property type="match status" value="3"/>
</dbReference>
<name>A0A848LS83_9BACT</name>
<protein>
    <submittedName>
        <fullName evidence="9">OmpA family protein</fullName>
    </submittedName>
</protein>
<dbReference type="PROSITE" id="PS51123">
    <property type="entry name" value="OMPA_2"/>
    <property type="match status" value="1"/>
</dbReference>
<dbReference type="Gene3D" id="4.10.1080.10">
    <property type="entry name" value="TSP type-3 repeat"/>
    <property type="match status" value="3"/>
</dbReference>
<feature type="compositionally biased region" description="Acidic residues" evidence="6">
    <location>
        <begin position="2157"/>
        <end position="2170"/>
    </location>
</feature>
<reference evidence="9 10" key="1">
    <citation type="submission" date="2020-04" db="EMBL/GenBank/DDBJ databases">
        <title>Draft genome of Pyxidicoccus fallax type strain.</title>
        <authorList>
            <person name="Whitworth D.E."/>
        </authorList>
    </citation>
    <scope>NUCLEOTIDE SEQUENCE [LARGE SCALE GENOMIC DNA]</scope>
    <source>
        <strain evidence="9 10">DSM 14698</strain>
    </source>
</reference>
<feature type="region of interest" description="Disordered" evidence="6">
    <location>
        <begin position="2786"/>
        <end position="2938"/>
    </location>
</feature>
<comment type="subcellular location">
    <subcellularLocation>
        <location evidence="1">Secreted</location>
    </subcellularLocation>
</comment>
<dbReference type="Pfam" id="PF00691">
    <property type="entry name" value="OmpA"/>
    <property type="match status" value="1"/>
</dbReference>
<feature type="compositionally biased region" description="Acidic residues" evidence="6">
    <location>
        <begin position="2130"/>
        <end position="2149"/>
    </location>
</feature>
<dbReference type="SUPFAM" id="SSF103088">
    <property type="entry name" value="OmpA-like"/>
    <property type="match status" value="1"/>
</dbReference>
<evidence type="ECO:0000256" key="1">
    <source>
        <dbReference type="ARBA" id="ARBA00004613"/>
    </source>
</evidence>
<feature type="compositionally biased region" description="Basic and acidic residues" evidence="6">
    <location>
        <begin position="2908"/>
        <end position="2923"/>
    </location>
</feature>
<feature type="compositionally biased region" description="Polar residues" evidence="6">
    <location>
        <begin position="1228"/>
        <end position="1238"/>
    </location>
</feature>
<dbReference type="GO" id="GO:0005509">
    <property type="term" value="F:calcium ion binding"/>
    <property type="evidence" value="ECO:0007669"/>
    <property type="project" value="InterPro"/>
</dbReference>
<gene>
    <name evidence="9" type="ORF">HG543_39135</name>
</gene>
<feature type="compositionally biased region" description="Acidic residues" evidence="6">
    <location>
        <begin position="2820"/>
        <end position="2842"/>
    </location>
</feature>
<feature type="region of interest" description="Disordered" evidence="6">
    <location>
        <begin position="2075"/>
        <end position="2443"/>
    </location>
</feature>
<evidence type="ECO:0000256" key="5">
    <source>
        <dbReference type="PROSITE-ProRule" id="PRU00473"/>
    </source>
</evidence>
<feature type="region of interest" description="Disordered" evidence="6">
    <location>
        <begin position="1193"/>
        <end position="1241"/>
    </location>
</feature>
<feature type="compositionally biased region" description="Low complexity" evidence="6">
    <location>
        <begin position="2193"/>
        <end position="2205"/>
    </location>
</feature>
<feature type="domain" description="Ig-like" evidence="7">
    <location>
        <begin position="366"/>
        <end position="490"/>
    </location>
</feature>
<dbReference type="SUPFAM" id="SSF103647">
    <property type="entry name" value="TSP type-3 repeat"/>
    <property type="match status" value="2"/>
</dbReference>
<evidence type="ECO:0000256" key="3">
    <source>
        <dbReference type="ARBA" id="ARBA00022729"/>
    </source>
</evidence>
<feature type="compositionally biased region" description="Basic and acidic residues" evidence="6">
    <location>
        <begin position="2396"/>
        <end position="2406"/>
    </location>
</feature>
<dbReference type="InterPro" id="IPR036737">
    <property type="entry name" value="OmpA-like_sf"/>
</dbReference>
<dbReference type="PANTHER" id="PTHR34677">
    <property type="match status" value="1"/>
</dbReference>
<evidence type="ECO:0000256" key="2">
    <source>
        <dbReference type="ARBA" id="ARBA00022525"/>
    </source>
</evidence>
<feature type="compositionally biased region" description="Acidic residues" evidence="6">
    <location>
        <begin position="2896"/>
        <end position="2907"/>
    </location>
</feature>
<feature type="compositionally biased region" description="Basic and acidic residues" evidence="6">
    <location>
        <begin position="2216"/>
        <end position="2229"/>
    </location>
</feature>
<dbReference type="CDD" id="cd07185">
    <property type="entry name" value="OmpA_C-like"/>
    <property type="match status" value="1"/>
</dbReference>
<dbReference type="InterPro" id="IPR013783">
    <property type="entry name" value="Ig-like_fold"/>
</dbReference>
<dbReference type="InterPro" id="IPR007110">
    <property type="entry name" value="Ig-like_dom"/>
</dbReference>
<evidence type="ECO:0000256" key="4">
    <source>
        <dbReference type="ARBA" id="ARBA00022837"/>
    </source>
</evidence>
<evidence type="ECO:0000256" key="6">
    <source>
        <dbReference type="SAM" id="MobiDB-lite"/>
    </source>
</evidence>
<keyword evidence="4" id="KW-0106">Calcium</keyword>
<feature type="compositionally biased region" description="Polar residues" evidence="6">
    <location>
        <begin position="2849"/>
        <end position="2860"/>
    </location>
</feature>
<evidence type="ECO:0000313" key="10">
    <source>
        <dbReference type="Proteomes" id="UP000518300"/>
    </source>
</evidence>
<keyword evidence="2" id="KW-0964">Secreted</keyword>
<feature type="compositionally biased region" description="Acidic residues" evidence="6">
    <location>
        <begin position="2340"/>
        <end position="2349"/>
    </location>
</feature>
<dbReference type="InterPro" id="IPR044016">
    <property type="entry name" value="Big_13"/>
</dbReference>
<evidence type="ECO:0000259" key="7">
    <source>
        <dbReference type="PROSITE" id="PS50835"/>
    </source>
</evidence>
<keyword evidence="10" id="KW-1185">Reference proteome</keyword>
<feature type="domain" description="Ig-like" evidence="7">
    <location>
        <begin position="705"/>
        <end position="831"/>
    </location>
</feature>
<feature type="compositionally biased region" description="Polar residues" evidence="6">
    <location>
        <begin position="1193"/>
        <end position="1203"/>
    </location>
</feature>
<dbReference type="PANTHER" id="PTHR34677:SF3">
    <property type="entry name" value="BACTERIAL IG-LIKE DOMAIN-CONTAINING PROTEIN"/>
    <property type="match status" value="1"/>
</dbReference>
<dbReference type="Proteomes" id="UP000518300">
    <property type="component" value="Unassembled WGS sequence"/>
</dbReference>
<dbReference type="GO" id="GO:0016020">
    <property type="term" value="C:membrane"/>
    <property type="evidence" value="ECO:0007669"/>
    <property type="project" value="UniProtKB-UniRule"/>
</dbReference>
<dbReference type="InterPro" id="IPR028974">
    <property type="entry name" value="TSP_type-3_rpt"/>
</dbReference>
<sequence>MRFTGSLACTANTVTARGGGGGSAAFATPHGTGGGGGGGHILVQGTTVGCTPVVTGGAAGTQPSAGYPDGLAYGAVAGSPGVVTVLPGAFPTTVAAPVVVTPANGSITGVRPPITGTAPANSTVILYVDGVELARVPADAAGNYTFTPTADLAAGAHTVSAIAELQGVSSVRSNTNTFTVAADTTPPDTTIVSGPPAVTNATSATFDFSSNETPVTYECSLDGAAYVACADPRTFTGLAEGNHTLSVRARDAASNVDPTPATYAWRVDTTLPDTTIVSGPPAVTNATTATFDFNSNETPVTYQCSLDGAAYVACTDPQAFTGLADGNHTLAVRAVDAAGNVDGSPATYAWRVDSSVPDTTIVSGPPAVTSSTTATFDFNSNESPVTYECSLDGAAYVACSDPQSFTVAQGSHTLQVRARDTAGNVDATPATYIWVVDTTAPDTTIVSGPSGATNSASATFDFSSPESPVTYQCSLDGAAFVACTDPQTFTGLAQGNHTLSVRAVDAAGNVDPTPATRTWTVDTVAPDTTIVSGPATVTNATSATFDFSSNDATAPFECSLDGAAYVACTDPRTFTGLAEGNHTLSVRARDTAGNVDATPATYAWTIDSTVPDTTIVSGPSGVTASTSATFDFSSPESPVTYECSLDGATFAACTDPQTFTGLAQGSHTLAVRARDAAGNVDPTPATRTWTVDTVAPDTTFTSTPPTRSNSAVANFDFNSNESPVTYECRLDGAVLFTACADPSSFTGLTNGSHTLEVRAVDAAGNVDPTPATYTWTVDTVAPDTSIVSGPTGTTSSTSATFDFDSPESPVTYQCSLDGAAFTACTDPQTFTGLAQGNHTLAVRAVDAAGNVDPTPATRTWTVDTTAPDTSFTSTPPTRSSSAVATFDFNSNESPVTYECSLNGATFVACSDPSTFSGLADGSHTLAVRARDAAGNVDPTPATYTWTVDTAVPDTTIVSGPPALSNSASATFDFSSNESPVTYQCSLDGAAFTACADPRTFTGLTDGNHSLAVRAVDAAGNVDPSPATYAWTVDTTAPDTLIVNGPAPVTNVTTATFDFGSDTANATYQCSLDGAAFVACSNPSTFANMAEGGHTLSVRAVDAAGNVDPTPATYAWTVDRTAPGIPVVTAPANGSVVPTQRPTFAGTADPGTVVTVVVDGVVLGTAPVDVNGDWTFPCPVDLIQGPHTVVATSTDTAGNVSEPSEPSDFRVDTQAPDAPDITRPEDGTTVATRRPTYQGTAEPGAQVTVEVDGRVVGTVTANLDGEWSLTETQDLTDGQHTVEATATDASGNTSEATAHDFLVDTTAPDTLIVSGPAVRTNATSATFDFDQINGGVSYQCSLDGAAFVACSDPVTFSGLVEGNHTLAVRAVNALGTVDPDPATYAWTVDLTLPTAPTITAPGNGETVGTATPTITGTGEAGSSIYLDLDGATHGPIPVGVDGTWSFTVPVPLDEDTYTVSARSVDAAGNTAGPVTSTFTVDLSGPETLIVSGPAAITRESSATFDFDQQNGGVAYQCSLDGASFVSCTDPSSFNGLADGEHVLLVRAVDSVGNVDPTPAEHRWTVDTTAPDTLIDSGPALTTRESSATFEFSATEQNVTYECSVDGAAFVACSDPVTFEGFAEGDHTLAVRAVDAAGNVDPTPDEYTWTVDLTAPIVPTILTPPDGAVLTSGTVNITGTADGATSVTLTLDGTTYGPIPVDATGNWNFTPPVSLGDGPYTVSVVAHDGVGNTSTPATSTFTVDTAAPDTTIVSGPAALTRETTASFDFSSNESPVTYECSLDGAAFAACPDPVTFSALATGDHTLAVRAVDAAGNVDPTPATYTWTVDTGAPDITLATPADGAVVTTPTVTYSGTTEPGATVTVVVDNVVVGTTTADGAGNWTLTPGTPLVDGPHSVTVTATDPAGNTSPSVTHTFSVDALPPETSFTATPPSLTNSTSATFEFTSDESPVTYECSLDGAAFTSCATPFVLSGLAEGEHTLAVRARDTDDNVDPTPATYTWTVDITAPDTLIVSGPPRTDAPSTATFDLDSANGGVAYECSLDGAAFAACADPATFTNLASGDHTLEVRAVDAAGNVDPTPATYTWSVSVDTDGDGLTDAQEGTLGTDPNNPDTDGDGVPDGIEVNVGETDPLDDDSDDDGLLDGTEDADHDGIVDATETDPNEADTDGDGLMDGLERGLTEPEGSDTDLAVFTPDLDPTTTTNPLSVDTDGGSVRDGVEDANHNGRVDAGETDPNVAADDTDSDRDGIDDNTEIELGLDPRDADTDDDGVPDGVDGITDTDGDGIRDALDPDSDNDGLLDGTERGVTRENAPVGTNLDSPNFRPDEDPSTTTDPKKADTDGDGLNDGVEDADHNGRVGATETDPRNADTDDDGLSDGVEVRGTNVTDPLNADSDEDGLKDGVEDANHNGGLDNGETDPNNRDTDLGGASDGDEVNGGGNPLDGNDDFVVVGRGCSTGGAGTFAPLAMLLLALPLLGRLRRSAGRSSRALVAGAAGGVALAGALVAPVAEAQVTAPTASQAIDVQQYKPGPSVHDILGVHSARVQPHLGWNVGLSLNYADKPLNFLDPRQDRFITALVRSQVGLDLMGAVGLFDRLELGVVLPVTLQDSDPAPQVDPSFSQGVGSGGIGDLRLVPKARLIDGEDFGLALAVPVVLPTGGASDFLGGSGVGVQPRLVAEYGQRFRLAANVGVDFRKQQQLRNLTTGNAFTYGVGAEVPFTVGELPLAAAATVVGALNLDEQDTEERPLELLAALKYRSLGGLSAHVGAGPGLTRGYGTPGFRVLAGLSYSPAPSRQPKAEPAAPVDTDNDGIVDGNDPCPTEPEDKDGFEDADGCPDVDNDQDGILDGSDQCVNQPETQNGHQDADGCPDTEPAPVDTDGDGLLDPNDGCPRVAEDKDGFEDADGCPELDNDRDGIADTADKCPNEPEVINGVQDTDGCPDKGKVKVQVDGERILILEKVYFATSKDIILARSFPLLKQVAAVLRANPQVELLRIEGHTDNQGSDAKNLDLSKRRAANVRAFLIKEGIAANRLESEGYGETKPVDTNKTAAGRENNRRVEFTILRVGKVEVEREAP</sequence>
<dbReference type="Pfam" id="PF18884">
    <property type="entry name" value="TSP3_bac"/>
    <property type="match status" value="5"/>
</dbReference>
<dbReference type="PRINTS" id="PR01023">
    <property type="entry name" value="NAFLGMOTY"/>
</dbReference>
<dbReference type="InterPro" id="IPR059100">
    <property type="entry name" value="TSP3_bac"/>
</dbReference>
<dbReference type="NCBIfam" id="NF033510">
    <property type="entry name" value="Ca_tandemer"/>
    <property type="match status" value="5"/>
</dbReference>
<dbReference type="EMBL" id="JABBJJ010000273">
    <property type="protein sequence ID" value="NMO20818.1"/>
    <property type="molecule type" value="Genomic_DNA"/>
</dbReference>
<feature type="compositionally biased region" description="Acidic residues" evidence="6">
    <location>
        <begin position="2239"/>
        <end position="2253"/>
    </location>
</feature>
<comment type="caution">
    <text evidence="9">The sequence shown here is derived from an EMBL/GenBank/DDBJ whole genome shotgun (WGS) entry which is preliminary data.</text>
</comment>